<sequence>MPIILTLFQVQMSLGHKILLAFCVCSGIFTIAASLASFAEVFISSNNPAVGALWVNREKVRSPSAASHEQMKPLLTSPTLGRPARVDGIAECAFHRIDLSTRVLVEGADDGLAPNVHPEPEERWGDPLLDRERIGRGAGPSCALSLEPSQP</sequence>
<accession>A0A3D8R771</accession>
<feature type="region of interest" description="Disordered" evidence="1">
    <location>
        <begin position="111"/>
        <end position="151"/>
    </location>
</feature>
<feature type="compositionally biased region" description="Basic and acidic residues" evidence="1">
    <location>
        <begin position="118"/>
        <end position="135"/>
    </location>
</feature>
<protein>
    <submittedName>
        <fullName evidence="2">Uncharacterized protein</fullName>
    </submittedName>
</protein>
<dbReference type="EMBL" id="PDLM01000009">
    <property type="protein sequence ID" value="RDW69857.1"/>
    <property type="molecule type" value="Genomic_DNA"/>
</dbReference>
<dbReference type="AlphaFoldDB" id="A0A3D8R771"/>
<name>A0A3D8R771_9HELO</name>
<organism evidence="2 3">
    <name type="scientific">Coleophoma cylindrospora</name>
    <dbReference type="NCBI Taxonomy" id="1849047"/>
    <lineage>
        <taxon>Eukaryota</taxon>
        <taxon>Fungi</taxon>
        <taxon>Dikarya</taxon>
        <taxon>Ascomycota</taxon>
        <taxon>Pezizomycotina</taxon>
        <taxon>Leotiomycetes</taxon>
        <taxon>Helotiales</taxon>
        <taxon>Dermateaceae</taxon>
        <taxon>Coleophoma</taxon>
    </lineage>
</organism>
<proteinExistence type="predicted"/>
<reference evidence="2 3" key="1">
    <citation type="journal article" date="2018" name="IMA Fungus">
        <title>IMA Genome-F 9: Draft genome sequence of Annulohypoxylon stygium, Aspergillus mulundensis, Berkeleyomyces basicola (syn. Thielaviopsis basicola), Ceratocystis smalleyi, two Cercospora beticola strains, Coleophoma cylindrospora, Fusarium fracticaudum, Phialophora cf. hyalina, and Morchella septimelata.</title>
        <authorList>
            <person name="Wingfield B.D."/>
            <person name="Bills G.F."/>
            <person name="Dong Y."/>
            <person name="Huang W."/>
            <person name="Nel W.J."/>
            <person name="Swalarsk-Parry B.S."/>
            <person name="Vaghefi N."/>
            <person name="Wilken P.M."/>
            <person name="An Z."/>
            <person name="de Beer Z.W."/>
            <person name="De Vos L."/>
            <person name="Chen L."/>
            <person name="Duong T.A."/>
            <person name="Gao Y."/>
            <person name="Hammerbacher A."/>
            <person name="Kikkert J.R."/>
            <person name="Li Y."/>
            <person name="Li H."/>
            <person name="Li K."/>
            <person name="Li Q."/>
            <person name="Liu X."/>
            <person name="Ma X."/>
            <person name="Naidoo K."/>
            <person name="Pethybridge S.J."/>
            <person name="Sun J."/>
            <person name="Steenkamp E.T."/>
            <person name="van der Nest M.A."/>
            <person name="van Wyk S."/>
            <person name="Wingfield M.J."/>
            <person name="Xiong C."/>
            <person name="Yue Q."/>
            <person name="Zhang X."/>
        </authorList>
    </citation>
    <scope>NUCLEOTIDE SEQUENCE [LARGE SCALE GENOMIC DNA]</scope>
    <source>
        <strain evidence="2 3">BP6252</strain>
    </source>
</reference>
<gene>
    <name evidence="2" type="ORF">BP6252_08877</name>
</gene>
<evidence type="ECO:0000313" key="2">
    <source>
        <dbReference type="EMBL" id="RDW69857.1"/>
    </source>
</evidence>
<evidence type="ECO:0000313" key="3">
    <source>
        <dbReference type="Proteomes" id="UP000256645"/>
    </source>
</evidence>
<keyword evidence="3" id="KW-1185">Reference proteome</keyword>
<evidence type="ECO:0000256" key="1">
    <source>
        <dbReference type="SAM" id="MobiDB-lite"/>
    </source>
</evidence>
<comment type="caution">
    <text evidence="2">The sequence shown here is derived from an EMBL/GenBank/DDBJ whole genome shotgun (WGS) entry which is preliminary data.</text>
</comment>
<dbReference type="Proteomes" id="UP000256645">
    <property type="component" value="Unassembled WGS sequence"/>
</dbReference>